<dbReference type="PANTHER" id="PTHR11328:SF28">
    <property type="entry name" value="MAJOR FACILITATOR SUPERFAMILY DOMAIN-CONTAINING PROTEIN 12"/>
    <property type="match status" value="1"/>
</dbReference>
<feature type="transmembrane region" description="Helical" evidence="3">
    <location>
        <begin position="386"/>
        <end position="410"/>
    </location>
</feature>
<dbReference type="Proteomes" id="UP001163046">
    <property type="component" value="Unassembled WGS sequence"/>
</dbReference>
<evidence type="ECO:0000256" key="2">
    <source>
        <dbReference type="SAM" id="Coils"/>
    </source>
</evidence>
<dbReference type="Pfam" id="PF07690">
    <property type="entry name" value="MFS_1"/>
    <property type="match status" value="1"/>
</dbReference>
<gene>
    <name evidence="4" type="primary">MFSD12_4</name>
    <name evidence="4" type="ORF">OS493_011606</name>
</gene>
<feature type="transmembrane region" description="Helical" evidence="3">
    <location>
        <begin position="422"/>
        <end position="443"/>
    </location>
</feature>
<dbReference type="InterPro" id="IPR036259">
    <property type="entry name" value="MFS_trans_sf"/>
</dbReference>
<dbReference type="InterPro" id="IPR039672">
    <property type="entry name" value="MFS_2"/>
</dbReference>
<feature type="transmembrane region" description="Helical" evidence="3">
    <location>
        <begin position="173"/>
        <end position="196"/>
    </location>
</feature>
<keyword evidence="5" id="KW-1185">Reference proteome</keyword>
<feature type="transmembrane region" description="Helical" evidence="3">
    <location>
        <begin position="131"/>
        <end position="152"/>
    </location>
</feature>
<keyword evidence="3" id="KW-0812">Transmembrane</keyword>
<keyword evidence="3" id="KW-1133">Transmembrane helix</keyword>
<evidence type="ECO:0000313" key="5">
    <source>
        <dbReference type="Proteomes" id="UP001163046"/>
    </source>
</evidence>
<dbReference type="AlphaFoldDB" id="A0A9W9YTT4"/>
<evidence type="ECO:0000256" key="3">
    <source>
        <dbReference type="SAM" id="Phobius"/>
    </source>
</evidence>
<keyword evidence="2" id="KW-0175">Coiled coil</keyword>
<comment type="similarity">
    <text evidence="1">Belongs to the major facilitator superfamily.</text>
</comment>
<organism evidence="4 5">
    <name type="scientific">Desmophyllum pertusum</name>
    <dbReference type="NCBI Taxonomy" id="174260"/>
    <lineage>
        <taxon>Eukaryota</taxon>
        <taxon>Metazoa</taxon>
        <taxon>Cnidaria</taxon>
        <taxon>Anthozoa</taxon>
        <taxon>Hexacorallia</taxon>
        <taxon>Scleractinia</taxon>
        <taxon>Caryophylliina</taxon>
        <taxon>Caryophylliidae</taxon>
        <taxon>Desmophyllum</taxon>
    </lineage>
</organism>
<dbReference type="Gene3D" id="1.20.1250.20">
    <property type="entry name" value="MFS general substrate transporter like domains"/>
    <property type="match status" value="2"/>
</dbReference>
<comment type="caution">
    <text evidence="4">The sequence shown here is derived from an EMBL/GenBank/DDBJ whole genome shotgun (WGS) entry which is preliminary data.</text>
</comment>
<keyword evidence="3" id="KW-0472">Membrane</keyword>
<dbReference type="GO" id="GO:0008643">
    <property type="term" value="P:carbohydrate transport"/>
    <property type="evidence" value="ECO:0007669"/>
    <property type="project" value="InterPro"/>
</dbReference>
<feature type="transmembrane region" description="Helical" evidence="3">
    <location>
        <begin position="294"/>
        <end position="311"/>
    </location>
</feature>
<feature type="transmembrane region" description="Helical" evidence="3">
    <location>
        <begin position="463"/>
        <end position="484"/>
    </location>
</feature>
<name>A0A9W9YTT4_9CNID</name>
<feature type="transmembrane region" description="Helical" evidence="3">
    <location>
        <begin position="361"/>
        <end position="380"/>
    </location>
</feature>
<accession>A0A9W9YTT4</accession>
<dbReference type="GO" id="GO:0005886">
    <property type="term" value="C:plasma membrane"/>
    <property type="evidence" value="ECO:0007669"/>
    <property type="project" value="TreeGrafter"/>
</dbReference>
<dbReference type="GO" id="GO:0015293">
    <property type="term" value="F:symporter activity"/>
    <property type="evidence" value="ECO:0007669"/>
    <property type="project" value="InterPro"/>
</dbReference>
<dbReference type="SUPFAM" id="SSF103473">
    <property type="entry name" value="MFS general substrate transporter"/>
    <property type="match status" value="1"/>
</dbReference>
<dbReference type="FunFam" id="1.20.1250.20:FF:000431">
    <property type="entry name" value="Predicted protein"/>
    <property type="match status" value="1"/>
</dbReference>
<dbReference type="InterPro" id="IPR011701">
    <property type="entry name" value="MFS"/>
</dbReference>
<dbReference type="EMBL" id="MU827306">
    <property type="protein sequence ID" value="KAJ7363319.1"/>
    <property type="molecule type" value="Genomic_DNA"/>
</dbReference>
<feature type="transmembrane region" description="Helical" evidence="3">
    <location>
        <begin position="102"/>
        <end position="119"/>
    </location>
</feature>
<dbReference type="PANTHER" id="PTHR11328">
    <property type="entry name" value="MAJOR FACILITATOR SUPERFAMILY DOMAIN-CONTAINING PROTEIN"/>
    <property type="match status" value="1"/>
</dbReference>
<dbReference type="OrthoDB" id="1730117at2759"/>
<feature type="transmembrane region" description="Helical" evidence="3">
    <location>
        <begin position="216"/>
        <end position="234"/>
    </location>
</feature>
<reference evidence="4" key="1">
    <citation type="submission" date="2023-01" db="EMBL/GenBank/DDBJ databases">
        <title>Genome assembly of the deep-sea coral Lophelia pertusa.</title>
        <authorList>
            <person name="Herrera S."/>
            <person name="Cordes E."/>
        </authorList>
    </citation>
    <scope>NUCLEOTIDE SEQUENCE</scope>
    <source>
        <strain evidence="4">USNM1676648</strain>
        <tissue evidence="4">Polyp</tissue>
    </source>
</reference>
<protein>
    <submittedName>
        <fullName evidence="4">Major facilitator super domain-containing protein 12</fullName>
    </submittedName>
</protein>
<evidence type="ECO:0000256" key="1">
    <source>
        <dbReference type="ARBA" id="ARBA00008335"/>
    </source>
</evidence>
<sequence length="521" mass="59112">MVWICGRRKPSEKQLVHREERTTLKQKICYGVGHVFNDLCIQAWFTYLIIFFNKIVKISATGTGYIFLSSQIADAISTPFIGYGCDKSLSKNISRKYGNRKIWHLFGSVGIALIWPFVFSPCLVCNEDSPAWVPVAYYGAFAALFSVCWPMVEISHLSLMPHVAKRSKDAVELSAIRSALKLGCGVFVYIVTWILLGQNSEENVDASAQKQFTYQSIIVMLTGSFFAFIFHWGVEDTDHFPEQSKEKPSKTNANALECKDQEKQALAIELQRHEKQEQQNESKMTWKEWFKNPDFYKMVVIYMTTQNVVNLNQSYFPMYLTDTLHFQKEAIAYFPLMILVSGIIMSAFIKRLNRFFSNRVLFCTGAVIVILCATWFFFTPRSHRDMIYAPTIIMGCGNSMMLVTSLAMVADLIGNDKKSSGFVYGVMAFTDKTSLGFIVLALQENYPETTGPCGEPCANYLRGAFSVVPGIEALLAFLVVALLYRQPSNKNMKRRMTIAGKDVYTEDIDFHALPYLKSTEV</sequence>
<feature type="coiled-coil region" evidence="2">
    <location>
        <begin position="256"/>
        <end position="283"/>
    </location>
</feature>
<feature type="transmembrane region" description="Helical" evidence="3">
    <location>
        <begin position="331"/>
        <end position="349"/>
    </location>
</feature>
<proteinExistence type="inferred from homology"/>
<evidence type="ECO:0000313" key="4">
    <source>
        <dbReference type="EMBL" id="KAJ7363319.1"/>
    </source>
</evidence>
<dbReference type="CDD" id="cd17491">
    <property type="entry name" value="MFS_MFSD12"/>
    <property type="match status" value="1"/>
</dbReference>